<dbReference type="SUPFAM" id="SSF55681">
    <property type="entry name" value="Class II aaRS and biotin synthetases"/>
    <property type="match status" value="1"/>
</dbReference>
<dbReference type="Proteomes" id="UP000594263">
    <property type="component" value="Unplaced"/>
</dbReference>
<dbReference type="AlphaFoldDB" id="A0A7N0TQ61"/>
<dbReference type="EC" id="6.1.1.22" evidence="2"/>
<keyword evidence="4" id="KW-0547">Nucleotide-binding</keyword>
<dbReference type="InterPro" id="IPR004364">
    <property type="entry name" value="Aa-tRNA-synt_II"/>
</dbReference>
<dbReference type="EnsemblPlants" id="Kaladp0040s0721.1.v1.1">
    <property type="protein sequence ID" value="Kaladp0040s0721.1.v1.1"/>
    <property type="gene ID" value="Kaladp0040s0721.v1.1"/>
</dbReference>
<keyword evidence="6" id="KW-0648">Protein biosynthesis</keyword>
<evidence type="ECO:0000256" key="7">
    <source>
        <dbReference type="ARBA" id="ARBA00023146"/>
    </source>
</evidence>
<dbReference type="Gramene" id="Kaladp0040s0721.1.v1.1">
    <property type="protein sequence ID" value="Kaladp0040s0721.1.v1.1"/>
    <property type="gene ID" value="Kaladp0040s0721.v1.1"/>
</dbReference>
<sequence length="620" mass="69338">MEGKVKGEGVPRALMPARYSKKVHLRSILCREDGGVGLVGEEVVIGGWVKSAKEIKKEHESVEPLKPGKMEMDFGVGKTGGKDVSCVEIFQGKIPFLKSLLRVFGGASEAVREHVVHKPPTPSLVMLQISDGSCVGSLQVLVDSSIIPPSQVMPTGTCILATGILKKPLLQGKYVIEMTVEKILHVGPVDENTYPLSKKRLQVDALREFCHIRPRTTTVASVMRIRNALSFATHTFLQNNGFLSVDTPIITTIDGERVSKRLRVTTLYEKVPKMEESTAGVAEDFSLDAVKAAIKEKSSLVEELKRTRSNEEALAAAFHDLKKTKELAAQLEAREKTKLGSMLKREEARNSEDFFSSESHLTVSGSLHLESYSCALGNVYSFGPRFQAHETESRKQVAEMWMVETELAFSDLEDAITCADDYLTHLCKTVLEKSAEDMTFVTKRIDKTIMDCLQAMTSASLEKLTYTQAVDLLNKIGDTKQQAQIKWGAALTEEHMSCLVDEIFKRPVVIFNYPKEVKPFYVRLNDDGKTVAAFQLAVPKIGTLISGSQKEERLDQLNARIRELRLPREKYDWYLDLRRHGTVQHSGFSFRFDLMVLLATGLHDVRDVIPFPRTQGRINY</sequence>
<evidence type="ECO:0000256" key="1">
    <source>
        <dbReference type="ARBA" id="ARBA00008226"/>
    </source>
</evidence>
<keyword evidence="3" id="KW-0436">Ligase</keyword>
<dbReference type="GO" id="GO:0006421">
    <property type="term" value="P:asparaginyl-tRNA aminoacylation"/>
    <property type="evidence" value="ECO:0007669"/>
    <property type="project" value="InterPro"/>
</dbReference>
<proteinExistence type="inferred from homology"/>
<dbReference type="PANTHER" id="PTHR22594:SF36">
    <property type="entry name" value="ASPARAGINE--TRNA LIGASE, CYTOPLASMIC 2"/>
    <property type="match status" value="1"/>
</dbReference>
<evidence type="ECO:0000256" key="4">
    <source>
        <dbReference type="ARBA" id="ARBA00022741"/>
    </source>
</evidence>
<evidence type="ECO:0000256" key="6">
    <source>
        <dbReference type="ARBA" id="ARBA00022917"/>
    </source>
</evidence>
<evidence type="ECO:0000256" key="3">
    <source>
        <dbReference type="ARBA" id="ARBA00022598"/>
    </source>
</evidence>
<dbReference type="InterPro" id="IPR045864">
    <property type="entry name" value="aa-tRNA-synth_II/BPL/LPL"/>
</dbReference>
<name>A0A7N0TQ61_KALFE</name>
<keyword evidence="7" id="KW-0030">Aminoacyl-tRNA synthetase</keyword>
<dbReference type="OMA" id="REQYEWY"/>
<organism evidence="10 11">
    <name type="scientific">Kalanchoe fedtschenkoi</name>
    <name type="common">Lavender scallops</name>
    <name type="synonym">South American air plant</name>
    <dbReference type="NCBI Taxonomy" id="63787"/>
    <lineage>
        <taxon>Eukaryota</taxon>
        <taxon>Viridiplantae</taxon>
        <taxon>Streptophyta</taxon>
        <taxon>Embryophyta</taxon>
        <taxon>Tracheophyta</taxon>
        <taxon>Spermatophyta</taxon>
        <taxon>Magnoliopsida</taxon>
        <taxon>eudicotyledons</taxon>
        <taxon>Gunneridae</taxon>
        <taxon>Pentapetalae</taxon>
        <taxon>Saxifragales</taxon>
        <taxon>Crassulaceae</taxon>
        <taxon>Kalanchoe</taxon>
    </lineage>
</organism>
<evidence type="ECO:0000259" key="9">
    <source>
        <dbReference type="Pfam" id="PF00152"/>
    </source>
</evidence>
<evidence type="ECO:0000256" key="2">
    <source>
        <dbReference type="ARBA" id="ARBA00012816"/>
    </source>
</evidence>
<dbReference type="GO" id="GO:0005524">
    <property type="term" value="F:ATP binding"/>
    <property type="evidence" value="ECO:0007669"/>
    <property type="project" value="UniProtKB-KW"/>
</dbReference>
<keyword evidence="11" id="KW-1185">Reference proteome</keyword>
<evidence type="ECO:0000256" key="8">
    <source>
        <dbReference type="SAM" id="Coils"/>
    </source>
</evidence>
<evidence type="ECO:0000313" key="11">
    <source>
        <dbReference type="Proteomes" id="UP000594263"/>
    </source>
</evidence>
<dbReference type="GO" id="GO:0004816">
    <property type="term" value="F:asparagine-tRNA ligase activity"/>
    <property type="evidence" value="ECO:0007669"/>
    <property type="project" value="UniProtKB-EC"/>
</dbReference>
<reference evidence="10" key="1">
    <citation type="submission" date="2021-01" db="UniProtKB">
        <authorList>
            <consortium name="EnsemblPlants"/>
        </authorList>
    </citation>
    <scope>IDENTIFICATION</scope>
</reference>
<dbReference type="GO" id="GO:0009507">
    <property type="term" value="C:chloroplast"/>
    <property type="evidence" value="ECO:0007669"/>
    <property type="project" value="EnsemblPlants"/>
</dbReference>
<keyword evidence="5" id="KW-0067">ATP-binding</keyword>
<dbReference type="InterPro" id="IPR004522">
    <property type="entry name" value="Asn-tRNA-ligase"/>
</dbReference>
<dbReference type="Gene3D" id="3.30.930.10">
    <property type="entry name" value="Bira Bifunctional Protein, Domain 2"/>
    <property type="match status" value="1"/>
</dbReference>
<accession>A0A7N0TQ61</accession>
<feature type="domain" description="Aminoacyl-tRNA synthetase class II (D/K/N)" evidence="9">
    <location>
        <begin position="351"/>
        <end position="615"/>
    </location>
</feature>
<dbReference type="Pfam" id="PF00152">
    <property type="entry name" value="tRNA-synt_2"/>
    <property type="match status" value="1"/>
</dbReference>
<evidence type="ECO:0000256" key="5">
    <source>
        <dbReference type="ARBA" id="ARBA00022840"/>
    </source>
</evidence>
<dbReference type="NCBIfam" id="TIGR00457">
    <property type="entry name" value="asnS"/>
    <property type="match status" value="1"/>
</dbReference>
<comment type="similarity">
    <text evidence="1">Belongs to the class-II aminoacyl-tRNA synthetase family.</text>
</comment>
<feature type="coiled-coil region" evidence="8">
    <location>
        <begin position="287"/>
        <end position="334"/>
    </location>
</feature>
<keyword evidence="8" id="KW-0175">Coiled coil</keyword>
<protein>
    <recommendedName>
        <fullName evidence="2">asparagine--tRNA ligase</fullName>
        <ecNumber evidence="2">6.1.1.22</ecNumber>
    </recommendedName>
</protein>
<evidence type="ECO:0000313" key="10">
    <source>
        <dbReference type="EnsemblPlants" id="Kaladp0040s0721.1.v1.1"/>
    </source>
</evidence>
<dbReference type="GO" id="GO:0005739">
    <property type="term" value="C:mitochondrion"/>
    <property type="evidence" value="ECO:0007669"/>
    <property type="project" value="EnsemblPlants"/>
</dbReference>
<dbReference type="PANTHER" id="PTHR22594">
    <property type="entry name" value="ASPARTYL/LYSYL-TRNA SYNTHETASE"/>
    <property type="match status" value="1"/>
</dbReference>
<dbReference type="NCBIfam" id="NF003037">
    <property type="entry name" value="PRK03932.1"/>
    <property type="match status" value="1"/>
</dbReference>